<gene>
    <name evidence="3" type="ORF">AL504_27415</name>
</gene>
<dbReference type="Gene3D" id="2.60.40.1090">
    <property type="entry name" value="Fimbrial-type adhesion domain"/>
    <property type="match status" value="1"/>
</dbReference>
<sequence length="244" mass="24616">MARPLHGCPGAARERPTGAGMPTRAAPPCRLDFLNHRAAVSAGQPSHGYQEGLSMLKKTLLATATAAALIGPAAAFAADFGQGTITFTGSVLDAPCSIPAADLNQTIDLGQISKNDLATANAASATLPFEIHLTGCNFTMTAGANPVPQLNKLKIAFAGTFSDATKAILTNTAPNGAANVGIQIVDNAGKVISSTPTAEQTLAAGNLNTLRYGVRLINTGTAGANVAATAGKVGAQVVFTLTYS</sequence>
<dbReference type="PANTHER" id="PTHR33420">
    <property type="entry name" value="FIMBRIAL SUBUNIT ELFA-RELATED"/>
    <property type="match status" value="1"/>
</dbReference>
<evidence type="ECO:0000259" key="2">
    <source>
        <dbReference type="Pfam" id="PF00419"/>
    </source>
</evidence>
<dbReference type="InterPro" id="IPR036937">
    <property type="entry name" value="Adhesion_dom_fimbrial_sf"/>
</dbReference>
<feature type="domain" description="Fimbrial-type adhesion" evidence="2">
    <location>
        <begin position="85"/>
        <end position="243"/>
    </location>
</feature>
<dbReference type="InterPro" id="IPR050263">
    <property type="entry name" value="Bact_Fimbrial_Adh_Pro"/>
</dbReference>
<evidence type="ECO:0000256" key="1">
    <source>
        <dbReference type="SAM" id="MobiDB-lite"/>
    </source>
</evidence>
<dbReference type="EMBL" id="CP014060">
    <property type="protein sequence ID" value="AMG39409.2"/>
    <property type="molecule type" value="Genomic_DNA"/>
</dbReference>
<protein>
    <submittedName>
        <fullName evidence="3">Type 1 fimbrial protein</fullName>
    </submittedName>
</protein>
<reference evidence="4" key="1">
    <citation type="submission" date="2015-12" db="EMBL/GenBank/DDBJ databases">
        <title>FDA dAtabase for Regulatory Grade micrObial Sequences (FDA-ARGOS): Supporting development and validation of Infectious Disease Dx tests.</title>
        <authorList>
            <person name="Case J."/>
            <person name="Tallon L."/>
            <person name="Sadzewicz L."/>
            <person name="Sengamalay N."/>
            <person name="Ott S."/>
            <person name="Godinez A."/>
            <person name="Nagaraj S."/>
            <person name="Nadendla S."/>
            <person name="Sichtig H."/>
        </authorList>
    </citation>
    <scope>NUCLEOTIDE SEQUENCE [LARGE SCALE GENOMIC DNA]</scope>
    <source>
        <strain evidence="4">FDAARGOS_147</strain>
    </source>
</reference>
<dbReference type="InterPro" id="IPR000259">
    <property type="entry name" value="Adhesion_dom_fimbrial"/>
</dbReference>
<dbReference type="PANTHER" id="PTHR33420:SF11">
    <property type="entry name" value="FIMBRIAL-LIKE PROTEIN"/>
    <property type="match status" value="1"/>
</dbReference>
<evidence type="ECO:0000313" key="3">
    <source>
        <dbReference type="EMBL" id="AMG39409.2"/>
    </source>
</evidence>
<dbReference type="GO" id="GO:0043709">
    <property type="term" value="P:cell adhesion involved in single-species biofilm formation"/>
    <property type="evidence" value="ECO:0007669"/>
    <property type="project" value="TreeGrafter"/>
</dbReference>
<proteinExistence type="predicted"/>
<feature type="region of interest" description="Disordered" evidence="1">
    <location>
        <begin position="1"/>
        <end position="24"/>
    </location>
</feature>
<dbReference type="GO" id="GO:0009289">
    <property type="term" value="C:pilus"/>
    <property type="evidence" value="ECO:0007669"/>
    <property type="project" value="InterPro"/>
</dbReference>
<dbReference type="AlphaFoldDB" id="A0A0X8P447"/>
<dbReference type="SUPFAM" id="SSF49401">
    <property type="entry name" value="Bacterial adhesins"/>
    <property type="match status" value="1"/>
</dbReference>
<evidence type="ECO:0000313" key="4">
    <source>
        <dbReference type="Proteomes" id="UP000060602"/>
    </source>
</evidence>
<accession>A0A0X8P447</accession>
<dbReference type="InterPro" id="IPR008966">
    <property type="entry name" value="Adhesion_dom_sf"/>
</dbReference>
<dbReference type="Proteomes" id="UP000060602">
    <property type="component" value="Chromosome"/>
</dbReference>
<dbReference type="Pfam" id="PF00419">
    <property type="entry name" value="Fimbrial"/>
    <property type="match status" value="1"/>
</dbReference>
<organism evidence="3 4">
    <name type="scientific">Alcaligenes xylosoxydans xylosoxydans</name>
    <name type="common">Achromobacter xylosoxidans</name>
    <dbReference type="NCBI Taxonomy" id="85698"/>
    <lineage>
        <taxon>Bacteria</taxon>
        <taxon>Pseudomonadati</taxon>
        <taxon>Pseudomonadota</taxon>
        <taxon>Betaproteobacteria</taxon>
        <taxon>Burkholderiales</taxon>
        <taxon>Alcaligenaceae</taxon>
        <taxon>Achromobacter</taxon>
    </lineage>
</organism>
<name>A0A0X8P447_ALCXX</name>